<proteinExistence type="predicted"/>
<reference evidence="1 2" key="1">
    <citation type="submission" date="2022-05" db="EMBL/GenBank/DDBJ databases">
        <title>Diverse viruses of marine archaea discovered using metagenomics.</title>
        <authorList>
            <person name="Zhou Y."/>
        </authorList>
    </citation>
    <scope>NUCLEOTIDE SEQUENCE [LARGE SCALE GENOMIC DNA]</scope>
    <source>
        <strain evidence="1">YSH_462411</strain>
    </source>
</reference>
<protein>
    <submittedName>
        <fullName evidence="1">Uncharacterized protein</fullName>
    </submittedName>
</protein>
<name>A0A976UAJ2_9CAUD</name>
<sequence length="118" mass="14208">MCIQCAKRIHWQDYTKYKCKNCDNTSNHSNAKCWTKLGLCRTCAKKHRDENRSLYRPSYYKLCPYCRNTIQKLRYQKNRINASTNLYICVPCRKIIVYETRFQIETLNKVLLSQKILN</sequence>
<organism evidence="1 2">
    <name type="scientific">Nitrososphaeria virus YSH_462411</name>
    <dbReference type="NCBI Taxonomy" id="3071321"/>
    <lineage>
        <taxon>Viruses</taxon>
        <taxon>Duplodnaviria</taxon>
        <taxon>Heunggongvirae</taxon>
        <taxon>Uroviricota</taxon>
        <taxon>Caudoviricetes</taxon>
        <taxon>Juravirales</taxon>
        <taxon>Yangangviridae</taxon>
        <taxon>Nohelivirus</taxon>
        <taxon>Nohelivirus yangshanense</taxon>
    </lineage>
</organism>
<dbReference type="Proteomes" id="UP001156919">
    <property type="component" value="Segment"/>
</dbReference>
<evidence type="ECO:0000313" key="2">
    <source>
        <dbReference type="Proteomes" id="UP001156919"/>
    </source>
</evidence>
<accession>A0A976UAJ2</accession>
<evidence type="ECO:0000313" key="1">
    <source>
        <dbReference type="EMBL" id="UVF62340.1"/>
    </source>
</evidence>
<keyword evidence="2" id="KW-1185">Reference proteome</keyword>
<dbReference type="EMBL" id="ON649699">
    <property type="protein sequence ID" value="UVF62340.1"/>
    <property type="molecule type" value="Genomic_DNA"/>
</dbReference>